<proteinExistence type="predicted"/>
<sequence length="112" mass="12636">MLGLRWAMSGFNVKSAIVLGCNNQDSRGLMAEEEKLQKDLNCKAKFAHWRTHVNENDVVEITRLEVMLESLCVEERMVMVGASVVGSLTSSVGWCELCLDEQDHYHVMFTAN</sequence>
<comment type="caution">
    <text evidence="1">The sequence shown here is derived from an EMBL/GenBank/DDBJ whole genome shotgun (WGS) entry which is preliminary data.</text>
</comment>
<gene>
    <name evidence="1" type="ORF">ElyMa_003511300</name>
</gene>
<name>A0AAV4EGE3_9GAST</name>
<accession>A0AAV4EGE3</accession>
<dbReference type="Proteomes" id="UP000762676">
    <property type="component" value="Unassembled WGS sequence"/>
</dbReference>
<organism evidence="1 2">
    <name type="scientific">Elysia marginata</name>
    <dbReference type="NCBI Taxonomy" id="1093978"/>
    <lineage>
        <taxon>Eukaryota</taxon>
        <taxon>Metazoa</taxon>
        <taxon>Spiralia</taxon>
        <taxon>Lophotrochozoa</taxon>
        <taxon>Mollusca</taxon>
        <taxon>Gastropoda</taxon>
        <taxon>Heterobranchia</taxon>
        <taxon>Euthyneura</taxon>
        <taxon>Panpulmonata</taxon>
        <taxon>Sacoglossa</taxon>
        <taxon>Placobranchoidea</taxon>
        <taxon>Plakobranchidae</taxon>
        <taxon>Elysia</taxon>
    </lineage>
</organism>
<protein>
    <submittedName>
        <fullName evidence="1">Uncharacterized protein</fullName>
    </submittedName>
</protein>
<keyword evidence="2" id="KW-1185">Reference proteome</keyword>
<dbReference type="EMBL" id="BMAT01007188">
    <property type="protein sequence ID" value="GFR59598.1"/>
    <property type="molecule type" value="Genomic_DNA"/>
</dbReference>
<reference evidence="1 2" key="1">
    <citation type="journal article" date="2021" name="Elife">
        <title>Chloroplast acquisition without the gene transfer in kleptoplastic sea slugs, Plakobranchus ocellatus.</title>
        <authorList>
            <person name="Maeda T."/>
            <person name="Takahashi S."/>
            <person name="Yoshida T."/>
            <person name="Shimamura S."/>
            <person name="Takaki Y."/>
            <person name="Nagai Y."/>
            <person name="Toyoda A."/>
            <person name="Suzuki Y."/>
            <person name="Arimoto A."/>
            <person name="Ishii H."/>
            <person name="Satoh N."/>
            <person name="Nishiyama T."/>
            <person name="Hasebe M."/>
            <person name="Maruyama T."/>
            <person name="Minagawa J."/>
            <person name="Obokata J."/>
            <person name="Shigenobu S."/>
        </authorList>
    </citation>
    <scope>NUCLEOTIDE SEQUENCE [LARGE SCALE GENOMIC DNA]</scope>
</reference>
<evidence type="ECO:0000313" key="1">
    <source>
        <dbReference type="EMBL" id="GFR59598.1"/>
    </source>
</evidence>
<evidence type="ECO:0000313" key="2">
    <source>
        <dbReference type="Proteomes" id="UP000762676"/>
    </source>
</evidence>
<dbReference type="AlphaFoldDB" id="A0AAV4EGE3"/>